<evidence type="ECO:0000256" key="1">
    <source>
        <dbReference type="ARBA" id="ARBA00008071"/>
    </source>
</evidence>
<dbReference type="GO" id="GO:0046872">
    <property type="term" value="F:metal ion binding"/>
    <property type="evidence" value="ECO:0007669"/>
    <property type="project" value="UniProtKB-UniRule"/>
</dbReference>
<feature type="binding site" evidence="11">
    <location>
        <position position="384"/>
    </location>
    <ligand>
        <name>GMP</name>
        <dbReference type="ChEBI" id="CHEBI:58115"/>
    </ligand>
</feature>
<dbReference type="EC" id="6.5.1.-" evidence="13"/>
<keyword evidence="2 13" id="KW-0436">Ligase</keyword>
<gene>
    <name evidence="13" type="primary">rtcB</name>
    <name evidence="14" type="ORF">SAMN05421730_101289</name>
</gene>
<dbReference type="RefSeq" id="WP_091234023.1">
    <property type="nucleotide sequence ID" value="NZ_FMKA01000012.1"/>
</dbReference>
<comment type="subunit">
    <text evidence="13">Monomer.</text>
</comment>
<evidence type="ECO:0000256" key="11">
    <source>
        <dbReference type="PIRSR" id="PIRSR601233-2"/>
    </source>
</evidence>
<dbReference type="AlphaFoldDB" id="A0A1D3TUD6"/>
<comment type="catalytic activity">
    <reaction evidence="8">
        <text>a 3'-end 3'-phospho-ribonucleotide-RNA + a 5'-end dephospho-ribonucleoside-RNA + GTP = a ribonucleotidyl-ribonucleotide-RNA + GMP + diphosphate</text>
        <dbReference type="Rhea" id="RHEA:68076"/>
        <dbReference type="Rhea" id="RHEA-COMP:10463"/>
        <dbReference type="Rhea" id="RHEA-COMP:13936"/>
        <dbReference type="Rhea" id="RHEA-COMP:17355"/>
        <dbReference type="ChEBI" id="CHEBI:33019"/>
        <dbReference type="ChEBI" id="CHEBI:37565"/>
        <dbReference type="ChEBI" id="CHEBI:58115"/>
        <dbReference type="ChEBI" id="CHEBI:83062"/>
        <dbReference type="ChEBI" id="CHEBI:138284"/>
        <dbReference type="ChEBI" id="CHEBI:173118"/>
        <dbReference type="EC" id="6.5.1.8"/>
    </reaction>
</comment>
<evidence type="ECO:0000256" key="9">
    <source>
        <dbReference type="ARBA" id="ARBA00049514"/>
    </source>
</evidence>
<feature type="binding site" evidence="11">
    <location>
        <begin position="328"/>
        <end position="329"/>
    </location>
    <ligand>
        <name>GMP</name>
        <dbReference type="ChEBI" id="CHEBI:58115"/>
    </ligand>
</feature>
<dbReference type="InterPro" id="IPR001233">
    <property type="entry name" value="RtcB"/>
</dbReference>
<keyword evidence="15" id="KW-1185">Reference proteome</keyword>
<evidence type="ECO:0000256" key="2">
    <source>
        <dbReference type="ARBA" id="ARBA00022598"/>
    </source>
</evidence>
<evidence type="ECO:0000313" key="14">
    <source>
        <dbReference type="EMBL" id="SCP97672.1"/>
    </source>
</evidence>
<comment type="cofactor">
    <cofactor evidence="12 13">
        <name>Mn(2+)</name>
        <dbReference type="ChEBI" id="CHEBI:29035"/>
    </cofactor>
    <text evidence="12 13">Binds 2 manganese ions per subunit.</text>
</comment>
<dbReference type="GO" id="GO:0006396">
    <property type="term" value="P:RNA processing"/>
    <property type="evidence" value="ECO:0007669"/>
    <property type="project" value="InterPro"/>
</dbReference>
<dbReference type="OrthoDB" id="9802323at2"/>
<dbReference type="GO" id="GO:0042245">
    <property type="term" value="P:RNA repair"/>
    <property type="evidence" value="ECO:0007669"/>
    <property type="project" value="UniProtKB-KW"/>
</dbReference>
<keyword evidence="6 11" id="KW-0342">GTP-binding</keyword>
<dbReference type="InterPro" id="IPR036025">
    <property type="entry name" value="RtcB-like_sf"/>
</dbReference>
<dbReference type="GO" id="GO:0170057">
    <property type="term" value="F:RNA ligase (GTP) activity"/>
    <property type="evidence" value="ECO:0007669"/>
    <property type="project" value="UniProtKB-EC"/>
</dbReference>
<reference evidence="14 15" key="1">
    <citation type="submission" date="2016-09" db="EMBL/GenBank/DDBJ databases">
        <authorList>
            <person name="Capua I."/>
            <person name="De Benedictis P."/>
            <person name="Joannis T."/>
            <person name="Lombin L.H."/>
            <person name="Cattoli G."/>
        </authorList>
    </citation>
    <scope>NUCLEOTIDE SEQUENCE [LARGE SCALE GENOMIC DNA]</scope>
    <source>
        <strain evidence="14 15">GluBS11</strain>
    </source>
</reference>
<name>A0A1D3TUD6_9FIRM</name>
<dbReference type="Proteomes" id="UP000199315">
    <property type="component" value="Unassembled WGS sequence"/>
</dbReference>
<feature type="binding site" evidence="12">
    <location>
        <position position="237"/>
    </location>
    <ligand>
        <name>Mn(2+)</name>
        <dbReference type="ChEBI" id="CHEBI:29035"/>
        <label>2</label>
    </ligand>
</feature>
<evidence type="ECO:0000256" key="5">
    <source>
        <dbReference type="ARBA" id="ARBA00022800"/>
    </source>
</evidence>
<feature type="binding site" evidence="11">
    <location>
        <begin position="377"/>
        <end position="380"/>
    </location>
    <ligand>
        <name>GMP</name>
        <dbReference type="ChEBI" id="CHEBI:58115"/>
    </ligand>
</feature>
<comment type="catalytic activity">
    <reaction evidence="9">
        <text>a 3'-end 2',3'-cyclophospho-ribonucleotide-RNA + a 5'-end dephospho-ribonucleoside-RNA + GTP + H2O = a ribonucleotidyl-ribonucleotide-RNA + GMP + diphosphate + H(+)</text>
        <dbReference type="Rhea" id="RHEA:68080"/>
        <dbReference type="Rhea" id="RHEA-COMP:10464"/>
        <dbReference type="Rhea" id="RHEA-COMP:13936"/>
        <dbReference type="Rhea" id="RHEA-COMP:17355"/>
        <dbReference type="ChEBI" id="CHEBI:15377"/>
        <dbReference type="ChEBI" id="CHEBI:15378"/>
        <dbReference type="ChEBI" id="CHEBI:33019"/>
        <dbReference type="ChEBI" id="CHEBI:37565"/>
        <dbReference type="ChEBI" id="CHEBI:58115"/>
        <dbReference type="ChEBI" id="CHEBI:83064"/>
        <dbReference type="ChEBI" id="CHEBI:138284"/>
        <dbReference type="ChEBI" id="CHEBI:173118"/>
        <dbReference type="EC" id="6.5.1.8"/>
    </reaction>
</comment>
<dbReference type="SUPFAM" id="SSF103365">
    <property type="entry name" value="Hypothetical protein PH1602"/>
    <property type="match status" value="1"/>
</dbReference>
<feature type="active site" description="GMP-histidine intermediate" evidence="10">
    <location>
        <position position="403"/>
    </location>
</feature>
<dbReference type="Pfam" id="PF01139">
    <property type="entry name" value="RtcB"/>
    <property type="match status" value="1"/>
</dbReference>
<evidence type="ECO:0000256" key="7">
    <source>
        <dbReference type="ARBA" id="ARBA00023211"/>
    </source>
</evidence>
<dbReference type="Gene3D" id="3.90.1860.10">
    <property type="entry name" value="tRNA-splicing ligase RtcB"/>
    <property type="match status" value="1"/>
</dbReference>
<evidence type="ECO:0000256" key="6">
    <source>
        <dbReference type="ARBA" id="ARBA00023134"/>
    </source>
</evidence>
<accession>A0A1D3TUD6</accession>
<dbReference type="FunFam" id="3.90.1860.10:FF:000001">
    <property type="entry name" value="tRNA-splicing ligase RtcB homolog"/>
    <property type="match status" value="1"/>
</dbReference>
<evidence type="ECO:0000256" key="12">
    <source>
        <dbReference type="PIRSR" id="PIRSR601233-3"/>
    </source>
</evidence>
<evidence type="ECO:0000313" key="15">
    <source>
        <dbReference type="Proteomes" id="UP000199315"/>
    </source>
</evidence>
<feature type="binding site" evidence="12">
    <location>
        <position position="206"/>
    </location>
    <ligand>
        <name>Mn(2+)</name>
        <dbReference type="ChEBI" id="CHEBI:29035"/>
        <label>1</label>
    </ligand>
</feature>
<dbReference type="EMBL" id="FMKA01000012">
    <property type="protein sequence ID" value="SCP97672.1"/>
    <property type="molecule type" value="Genomic_DNA"/>
</dbReference>
<keyword evidence="5" id="KW-0692">RNA repair</keyword>
<comment type="similarity">
    <text evidence="1 13">Belongs to the RtcB family.</text>
</comment>
<protein>
    <recommendedName>
        <fullName evidence="13">tRNA-splicing ligase RtcB</fullName>
        <ecNumber evidence="13">6.5.1.-</ecNumber>
    </recommendedName>
</protein>
<dbReference type="PANTHER" id="PTHR11118">
    <property type="entry name" value="RNA-SPLICING LIGASE RTCB HOMOLOG"/>
    <property type="match status" value="1"/>
</dbReference>
<feature type="binding site" evidence="12">
    <location>
        <position position="98"/>
    </location>
    <ligand>
        <name>Mn(2+)</name>
        <dbReference type="ChEBI" id="CHEBI:29035"/>
        <label>1</label>
    </ligand>
</feature>
<evidence type="ECO:0000256" key="3">
    <source>
        <dbReference type="ARBA" id="ARBA00022723"/>
    </source>
</evidence>
<keyword evidence="7 12" id="KW-0464">Manganese</keyword>
<keyword evidence="4 11" id="KW-0547">Nucleotide-binding</keyword>
<dbReference type="GO" id="GO:0003972">
    <property type="term" value="F:RNA ligase (ATP) activity"/>
    <property type="evidence" value="ECO:0007669"/>
    <property type="project" value="TreeGrafter"/>
</dbReference>
<evidence type="ECO:0000256" key="8">
    <source>
        <dbReference type="ARBA" id="ARBA00047746"/>
    </source>
</evidence>
<dbReference type="GO" id="GO:0005525">
    <property type="term" value="F:GTP binding"/>
    <property type="evidence" value="ECO:0007669"/>
    <property type="project" value="UniProtKB-KW"/>
</dbReference>
<dbReference type="PANTHER" id="PTHR11118:SF1">
    <property type="entry name" value="RNA-SPLICING LIGASE RTCB HOMOLOG"/>
    <property type="match status" value="1"/>
</dbReference>
<feature type="binding site" evidence="12">
    <location>
        <position position="328"/>
    </location>
    <ligand>
        <name>Mn(2+)</name>
        <dbReference type="ChEBI" id="CHEBI:29035"/>
        <label>2</label>
    </ligand>
</feature>
<evidence type="ECO:0000256" key="4">
    <source>
        <dbReference type="ARBA" id="ARBA00022741"/>
    </source>
</evidence>
<sequence length="480" mass="52417">MIDKADIRKVAPFIWQIDKSYRPGMNVPAIIFATEQILDGVLKDRSIEQLVNVTSLSGIQKAAMAMPDMHEGYGFPIGGVAATSWPSGAISPGGIGYDINCGVRLLKSDCRFSQIEQYIGKLGHEIYKSIPSGVGKGGDIRLSVKELDNVLQHGSKWAVKNGYGNERDLERTESSGCLENAYPNAVSEKAKKRGIDQLGTLGSGNHFLEIDVVDEIYDTECADAYGLFKGQAVVLIHTGSRGLGHQVATDYVKIMMSSMEKYGISVPDRELAYAPFDSPEGQRYYAAMAAAANFAWANRQIITHKIREAWESVLGRDARLTLLYDVAHNIAKIEDHEIDGKSRKVIVHRKGATRAFGPHHPEIPEAYRVVGQPVIIPGSMGTASYVLAGTEAGMLMSFGSTCHGAGRQLSRSEATRMIDGKQLMMELRDRGIYPYIGSIKELAEEAPEAYKDVDDVVDVIDRTGIAKKVAKLKPVVVIKG</sequence>
<evidence type="ECO:0000256" key="10">
    <source>
        <dbReference type="PIRSR" id="PIRSR601233-1"/>
    </source>
</evidence>
<keyword evidence="3 12" id="KW-0479">Metal-binding</keyword>
<organism evidence="14 15">
    <name type="scientific">Anaerobium acetethylicum</name>
    <dbReference type="NCBI Taxonomy" id="1619234"/>
    <lineage>
        <taxon>Bacteria</taxon>
        <taxon>Bacillati</taxon>
        <taxon>Bacillota</taxon>
        <taxon>Clostridia</taxon>
        <taxon>Lachnospirales</taxon>
        <taxon>Lachnospiraceae</taxon>
        <taxon>Anaerobium</taxon>
    </lineage>
</organism>
<proteinExistence type="inferred from homology"/>
<feature type="binding site" evidence="11">
    <location>
        <begin position="205"/>
        <end position="209"/>
    </location>
    <ligand>
        <name>GMP</name>
        <dbReference type="ChEBI" id="CHEBI:58115"/>
    </ligand>
</feature>
<feature type="binding site" evidence="11">
    <location>
        <position position="479"/>
    </location>
    <ligand>
        <name>GMP</name>
        <dbReference type="ChEBI" id="CHEBI:58115"/>
    </ligand>
</feature>
<feature type="binding site" evidence="11">
    <location>
        <begin position="403"/>
        <end position="406"/>
    </location>
    <ligand>
        <name>GMP</name>
        <dbReference type="ChEBI" id="CHEBI:58115"/>
    </ligand>
</feature>
<evidence type="ECO:0000256" key="13">
    <source>
        <dbReference type="RuleBase" id="RU371113"/>
    </source>
</evidence>